<dbReference type="GO" id="GO:0005737">
    <property type="term" value="C:cytoplasm"/>
    <property type="evidence" value="ECO:0007669"/>
    <property type="project" value="InterPro"/>
</dbReference>
<feature type="domain" description="Amidohydrolase-related" evidence="4">
    <location>
        <begin position="57"/>
        <end position="456"/>
    </location>
</feature>
<dbReference type="PANTHER" id="PTHR11647:SF96">
    <property type="entry name" value="AMIDOHYDROLASE-RELATED DOMAIN-CONTAINING PROTEIN"/>
    <property type="match status" value="1"/>
</dbReference>
<reference evidence="5 6" key="1">
    <citation type="submission" date="2020-03" db="EMBL/GenBank/DDBJ databases">
        <title>Draft Genome Sequence of Cudoniella acicularis.</title>
        <authorList>
            <person name="Buettner E."/>
            <person name="Kellner H."/>
        </authorList>
    </citation>
    <scope>NUCLEOTIDE SEQUENCE [LARGE SCALE GENOMIC DNA]</scope>
    <source>
        <strain evidence="5 6">DSM 108380</strain>
    </source>
</reference>
<evidence type="ECO:0000259" key="4">
    <source>
        <dbReference type="Pfam" id="PF01979"/>
    </source>
</evidence>
<keyword evidence="6" id="KW-1185">Reference proteome</keyword>
<dbReference type="GO" id="GO:0016810">
    <property type="term" value="F:hydrolase activity, acting on carbon-nitrogen (but not peptide) bonds"/>
    <property type="evidence" value="ECO:0007669"/>
    <property type="project" value="InterPro"/>
</dbReference>
<dbReference type="CDD" id="cd01314">
    <property type="entry name" value="D-HYD"/>
    <property type="match status" value="1"/>
</dbReference>
<keyword evidence="2" id="KW-0597">Phosphoprotein</keyword>
<dbReference type="NCBIfam" id="TIGR02033">
    <property type="entry name" value="D-hydantoinase"/>
    <property type="match status" value="1"/>
</dbReference>
<organism evidence="5 6">
    <name type="scientific">Cudoniella acicularis</name>
    <dbReference type="NCBI Taxonomy" id="354080"/>
    <lineage>
        <taxon>Eukaryota</taxon>
        <taxon>Fungi</taxon>
        <taxon>Dikarya</taxon>
        <taxon>Ascomycota</taxon>
        <taxon>Pezizomycotina</taxon>
        <taxon>Leotiomycetes</taxon>
        <taxon>Helotiales</taxon>
        <taxon>Tricladiaceae</taxon>
        <taxon>Cudoniella</taxon>
    </lineage>
</organism>
<dbReference type="InterPro" id="IPR011778">
    <property type="entry name" value="Hydantoinase/dihydroPyrase"/>
</dbReference>
<dbReference type="Proteomes" id="UP000566819">
    <property type="component" value="Unassembled WGS sequence"/>
</dbReference>
<name>A0A8H4RUQ9_9HELO</name>
<accession>A0A8H4RUQ9</accession>
<proteinExistence type="inferred from homology"/>
<dbReference type="InterPro" id="IPR032466">
    <property type="entry name" value="Metal_Hydrolase"/>
</dbReference>
<dbReference type="InterPro" id="IPR006680">
    <property type="entry name" value="Amidohydro-rel"/>
</dbReference>
<dbReference type="AlphaFoldDB" id="A0A8H4RUQ9"/>
<feature type="modified residue" description="N6-carboxylysine" evidence="3">
    <location>
        <position position="160"/>
    </location>
</feature>
<dbReference type="InterPro" id="IPR011059">
    <property type="entry name" value="Metal-dep_hydrolase_composite"/>
</dbReference>
<sequence>MAEFEYDLLVLNGLVVTHDETGEFDIAVKGSKIAKVVPRGSLGEVKSKKTIDAKGGVVMPGGVDAHVHLDEPALFGKGESADNYETGTRSAICGGTTTLITFAPQRKTEPSLLAALEATHARARDNCYSDYSFHLICSNAGPLAISEFSALRQAGISSLKIYMTYEALQLADSEILDVLFEARKQKIVTMIHAENGAIIDWTIKKLEEKNLFAPKYHVTSHPPVAEIEATYRAISLSSFIDVPILIVHVSSPSAAKHISDAQKKGLPVYAETCPQYLFLTRKDLDKPGFEGAKCVCSPPPREGEQDHEVIWRGLENGTFTVLSSDHCPFLYDNSEIGKKSVISAEYPNGHFKYIPNGCPGVETRMALALSANRLKLQKFVEVTSTNAAKLYGLYPRKGALIPGESDADMTIWYAEKEMQEFELKNEMLHHNVDYTPYEGRTLKQWPRYTVLRGEVVWARDDGGLVGKKGFGEFLKRDVSSLAGSVSQEGWDVERF</sequence>
<dbReference type="EMBL" id="JAAMPI010000118">
    <property type="protein sequence ID" value="KAF4635466.1"/>
    <property type="molecule type" value="Genomic_DNA"/>
</dbReference>
<dbReference type="OrthoDB" id="1924787at2759"/>
<evidence type="ECO:0000256" key="1">
    <source>
        <dbReference type="ARBA" id="ARBA00008829"/>
    </source>
</evidence>
<evidence type="ECO:0000256" key="2">
    <source>
        <dbReference type="ARBA" id="ARBA00022553"/>
    </source>
</evidence>
<evidence type="ECO:0000313" key="6">
    <source>
        <dbReference type="Proteomes" id="UP000566819"/>
    </source>
</evidence>
<dbReference type="SUPFAM" id="SSF51338">
    <property type="entry name" value="Composite domain of metallo-dependent hydrolases"/>
    <property type="match status" value="2"/>
</dbReference>
<comment type="caution">
    <text evidence="5">The sequence shown here is derived from an EMBL/GenBank/DDBJ whole genome shotgun (WGS) entry which is preliminary data.</text>
</comment>
<dbReference type="Pfam" id="PF01979">
    <property type="entry name" value="Amidohydro_1"/>
    <property type="match status" value="1"/>
</dbReference>
<dbReference type="SUPFAM" id="SSF51556">
    <property type="entry name" value="Metallo-dependent hydrolases"/>
    <property type="match status" value="1"/>
</dbReference>
<protein>
    <recommendedName>
        <fullName evidence="4">Amidohydrolase-related domain-containing protein</fullName>
    </recommendedName>
</protein>
<evidence type="ECO:0000313" key="5">
    <source>
        <dbReference type="EMBL" id="KAF4635466.1"/>
    </source>
</evidence>
<gene>
    <name evidence="5" type="ORF">G7Y89_g2642</name>
</gene>
<dbReference type="Gene3D" id="2.30.40.10">
    <property type="entry name" value="Urease, subunit C, domain 1"/>
    <property type="match status" value="1"/>
</dbReference>
<comment type="PTM">
    <text evidence="3">Carbamylation allows a single lysine to coordinate two divalent metal cations.</text>
</comment>
<dbReference type="InterPro" id="IPR050378">
    <property type="entry name" value="Metallo-dep_Hydrolases_sf"/>
</dbReference>
<comment type="similarity">
    <text evidence="1">Belongs to the metallo-dependent hydrolases superfamily. Hydantoinase/dihydropyrimidinase family.</text>
</comment>
<evidence type="ECO:0000256" key="3">
    <source>
        <dbReference type="PIRSR" id="PIRSR611778-50"/>
    </source>
</evidence>
<dbReference type="FunFam" id="3.20.20.140:FF:000217">
    <property type="entry name" value="Dihydropyrimidinase-related protein 1"/>
    <property type="match status" value="1"/>
</dbReference>
<dbReference type="PANTHER" id="PTHR11647">
    <property type="entry name" value="HYDRANTOINASE/DIHYDROPYRIMIDINASE FAMILY MEMBER"/>
    <property type="match status" value="1"/>
</dbReference>
<dbReference type="Gene3D" id="3.20.20.140">
    <property type="entry name" value="Metal-dependent hydrolases"/>
    <property type="match status" value="1"/>
</dbReference>